<dbReference type="InterPro" id="IPR007730">
    <property type="entry name" value="SPOR-like_dom"/>
</dbReference>
<dbReference type="Gene3D" id="3.30.70.1070">
    <property type="entry name" value="Sporulation related repeat"/>
    <property type="match status" value="1"/>
</dbReference>
<evidence type="ECO:0000256" key="1">
    <source>
        <dbReference type="ARBA" id="ARBA00022801"/>
    </source>
</evidence>
<dbReference type="PROSITE" id="PS51724">
    <property type="entry name" value="SPOR"/>
    <property type="match status" value="1"/>
</dbReference>
<name>D3T326_THEIA</name>
<dbReference type="Pfam" id="PF01520">
    <property type="entry name" value="Amidase_3"/>
    <property type="match status" value="1"/>
</dbReference>
<evidence type="ECO:0000313" key="4">
    <source>
        <dbReference type="Proteomes" id="UP000001552"/>
    </source>
</evidence>
<dbReference type="Proteomes" id="UP000001552">
    <property type="component" value="Chromosome"/>
</dbReference>
<dbReference type="PANTHER" id="PTHR30404:SF0">
    <property type="entry name" value="N-ACETYLMURAMOYL-L-ALANINE AMIDASE AMIC"/>
    <property type="match status" value="1"/>
</dbReference>
<dbReference type="AlphaFoldDB" id="D3T326"/>
<dbReference type="InterPro" id="IPR050695">
    <property type="entry name" value="N-acetylmuramoyl_amidase_3"/>
</dbReference>
<dbReference type="EMBL" id="CP001936">
    <property type="protein sequence ID" value="ADD02628.1"/>
    <property type="molecule type" value="Genomic_DNA"/>
</dbReference>
<dbReference type="OrthoDB" id="9772024at2"/>
<accession>D3T326</accession>
<protein>
    <submittedName>
        <fullName evidence="3">Cell wall hydrolase/autolysin</fullName>
    </submittedName>
</protein>
<dbReference type="eggNOG" id="COG0860">
    <property type="taxonomic scope" value="Bacteria"/>
</dbReference>
<dbReference type="GO" id="GO:0008745">
    <property type="term" value="F:N-acetylmuramoyl-L-alanine amidase activity"/>
    <property type="evidence" value="ECO:0007669"/>
    <property type="project" value="InterPro"/>
</dbReference>
<dbReference type="KEGG" id="tit:Thit_1369"/>
<dbReference type="GO" id="GO:0009253">
    <property type="term" value="P:peptidoglycan catabolic process"/>
    <property type="evidence" value="ECO:0007669"/>
    <property type="project" value="InterPro"/>
</dbReference>
<dbReference type="CDD" id="cd02696">
    <property type="entry name" value="MurNAc-LAA"/>
    <property type="match status" value="1"/>
</dbReference>
<sequence length="236" mass="26063">MAKIILDPGHGGKDPGASGNGVIEKEVTLDLAFRTKDKLLKNYEGVEIILTRSSDTYISLEDRAKIANDANADYFHSIHINAAENLAAKGYEDYIHSSLTDDSKTAKIRDVIHEEIINYLKNYGIVDRGKKKADFAVLRLTKMSAVLTENLFLTNPEESELLKNDSFLDGLADAHAKGIAKALNLPQKANTPTTVAQSNVLWLVQLGAFKNKENAERLAAELKSKGYSVFIKKETR</sequence>
<organism evidence="3 4">
    <name type="scientific">Thermoanaerobacter italicus (strain DSM 9252 / Ab9)</name>
    <dbReference type="NCBI Taxonomy" id="580331"/>
    <lineage>
        <taxon>Bacteria</taxon>
        <taxon>Bacillati</taxon>
        <taxon>Bacillota</taxon>
        <taxon>Clostridia</taxon>
        <taxon>Thermoanaerobacterales</taxon>
        <taxon>Thermoanaerobacteraceae</taxon>
        <taxon>Thermoanaerobacter</taxon>
    </lineage>
</organism>
<reference evidence="3" key="1">
    <citation type="submission" date="2010-02" db="EMBL/GenBank/DDBJ databases">
        <title>Complete sequence of Thermoanaerobacter italicus Ab9.</title>
        <authorList>
            <consortium name="US DOE Joint Genome Institute"/>
            <person name="Lucas S."/>
            <person name="Copeland A."/>
            <person name="Lapidus A."/>
            <person name="Cheng J.-F."/>
            <person name="Bruce D."/>
            <person name="Goodwin L."/>
            <person name="Pitluck S."/>
            <person name="Chertkov O."/>
            <person name="Detter J.C."/>
            <person name="Han C."/>
            <person name="Tapia R."/>
            <person name="Land M."/>
            <person name="Hauser L."/>
            <person name="Kyrpides N."/>
            <person name="Mikhailova N."/>
            <person name="Hemme C.L."/>
            <person name="Woyke T."/>
        </authorList>
    </citation>
    <scope>NUCLEOTIDE SEQUENCE [LARGE SCALE GENOMIC DNA]</scope>
    <source>
        <strain evidence="3">Ab9</strain>
    </source>
</reference>
<dbReference type="InterPro" id="IPR002508">
    <property type="entry name" value="MurNAc-LAA_cat"/>
</dbReference>
<keyword evidence="1 3" id="KW-0378">Hydrolase</keyword>
<keyword evidence="4" id="KW-1185">Reference proteome</keyword>
<dbReference type="PANTHER" id="PTHR30404">
    <property type="entry name" value="N-ACETYLMURAMOYL-L-ALANINE AMIDASE"/>
    <property type="match status" value="1"/>
</dbReference>
<dbReference type="GO" id="GO:0030288">
    <property type="term" value="C:outer membrane-bounded periplasmic space"/>
    <property type="evidence" value="ECO:0007669"/>
    <property type="project" value="TreeGrafter"/>
</dbReference>
<dbReference type="SUPFAM" id="SSF110997">
    <property type="entry name" value="Sporulation related repeat"/>
    <property type="match status" value="1"/>
</dbReference>
<evidence type="ECO:0000313" key="3">
    <source>
        <dbReference type="EMBL" id="ADD02628.1"/>
    </source>
</evidence>
<proteinExistence type="predicted"/>
<evidence type="ECO:0000259" key="2">
    <source>
        <dbReference type="PROSITE" id="PS51724"/>
    </source>
</evidence>
<dbReference type="RefSeq" id="WP_004401147.1">
    <property type="nucleotide sequence ID" value="NC_013921.1"/>
</dbReference>
<feature type="domain" description="SPOR" evidence="2">
    <location>
        <begin position="196"/>
        <end position="236"/>
    </location>
</feature>
<dbReference type="GO" id="GO:0042834">
    <property type="term" value="F:peptidoglycan binding"/>
    <property type="evidence" value="ECO:0007669"/>
    <property type="project" value="InterPro"/>
</dbReference>
<dbReference type="InterPro" id="IPR036680">
    <property type="entry name" value="SPOR-like_sf"/>
</dbReference>
<dbReference type="Gene3D" id="3.40.630.40">
    <property type="entry name" value="Zn-dependent exopeptidases"/>
    <property type="match status" value="1"/>
</dbReference>
<dbReference type="HOGENOM" id="CLU_014322_9_1_9"/>
<dbReference type="Pfam" id="PF05036">
    <property type="entry name" value="SPOR"/>
    <property type="match status" value="1"/>
</dbReference>
<dbReference type="SMART" id="SM00646">
    <property type="entry name" value="Ami_3"/>
    <property type="match status" value="1"/>
</dbReference>
<dbReference type="SUPFAM" id="SSF53187">
    <property type="entry name" value="Zn-dependent exopeptidases"/>
    <property type="match status" value="1"/>
</dbReference>
<gene>
    <name evidence="3" type="ordered locus">Thit_1369</name>
</gene>